<comment type="caution">
    <text evidence="11">The sequence shown here is derived from an EMBL/GenBank/DDBJ whole genome shotgun (WGS) entry which is preliminary data.</text>
</comment>
<evidence type="ECO:0000256" key="4">
    <source>
        <dbReference type="ARBA" id="ARBA00022824"/>
    </source>
</evidence>
<evidence type="ECO:0000256" key="7">
    <source>
        <dbReference type="ARBA" id="ARBA00023294"/>
    </source>
</evidence>
<dbReference type="Pfam" id="PF03547">
    <property type="entry name" value="Mem_trans"/>
    <property type="match status" value="1"/>
</dbReference>
<dbReference type="InterPro" id="IPR004776">
    <property type="entry name" value="Mem_transp_PIN-like"/>
</dbReference>
<gene>
    <name evidence="11" type="ORF">RIF29_14045</name>
</gene>
<name>A0AAN9FB18_CROPI</name>
<dbReference type="EMBL" id="JAYWIO010000003">
    <property type="protein sequence ID" value="KAK7272999.1"/>
    <property type="molecule type" value="Genomic_DNA"/>
</dbReference>
<protein>
    <recommendedName>
        <fullName evidence="13">Auxin efflux carrier</fullName>
    </recommendedName>
</protein>
<dbReference type="PANTHER" id="PTHR31651">
    <property type="match status" value="1"/>
</dbReference>
<evidence type="ECO:0000256" key="5">
    <source>
        <dbReference type="ARBA" id="ARBA00022989"/>
    </source>
</evidence>
<keyword evidence="4" id="KW-0256">Endoplasmic reticulum</keyword>
<keyword evidence="3 10" id="KW-0812">Transmembrane</keyword>
<comment type="subcellular location">
    <subcellularLocation>
        <location evidence="1">Endoplasmic reticulum membrane</location>
        <topology evidence="1">Multi-pass membrane protein</topology>
    </subcellularLocation>
</comment>
<evidence type="ECO:0000256" key="2">
    <source>
        <dbReference type="ARBA" id="ARBA00022448"/>
    </source>
</evidence>
<dbReference type="AlphaFoldDB" id="A0AAN9FB18"/>
<keyword evidence="2" id="KW-0813">Transport</keyword>
<feature type="transmembrane region" description="Helical" evidence="10">
    <location>
        <begin position="210"/>
        <end position="231"/>
    </location>
</feature>
<proteinExistence type="inferred from homology"/>
<evidence type="ECO:0000256" key="6">
    <source>
        <dbReference type="ARBA" id="ARBA00023136"/>
    </source>
</evidence>
<keyword evidence="5 10" id="KW-1133">Transmembrane helix</keyword>
<evidence type="ECO:0008006" key="13">
    <source>
        <dbReference type="Google" id="ProtNLM"/>
    </source>
</evidence>
<keyword evidence="7" id="KW-0927">Auxin signaling pathway</keyword>
<dbReference type="InterPro" id="IPR045033">
    <property type="entry name" value="PILS1/3/4/5/7"/>
</dbReference>
<evidence type="ECO:0000256" key="8">
    <source>
        <dbReference type="ARBA" id="ARBA00025100"/>
    </source>
</evidence>
<sequence>MGYLLLVIIPAICDEKGGPFGGGDACHNKALSYSSFSFALSGVFFWTYTYRMMQKRSIRYKELEIDDIFKVPNRDLDTNAETHLLSGKHDRNQPIEVSSSIYIRDNENQIILDQGSSSVSTKLEESFWDRMVETSRNVAGLMTPPAIATLLGFLFGMVKWLRNLIIGDNAPLRVVTDSVHILGSGTTSCITILLGASLTQGMQSSSVKPLTLFCILIARPFLLPAIGLFVVKAAAKFGLIPVDPLFQYVLVMQYAMPPAMNISTMVQLFDIGVEESSVMLLWSYGIAPISLTAWSTLLLWLFS</sequence>
<evidence type="ECO:0000313" key="12">
    <source>
        <dbReference type="Proteomes" id="UP001372338"/>
    </source>
</evidence>
<dbReference type="Proteomes" id="UP001372338">
    <property type="component" value="Unassembled WGS sequence"/>
</dbReference>
<evidence type="ECO:0000313" key="11">
    <source>
        <dbReference type="EMBL" id="KAK7272999.1"/>
    </source>
</evidence>
<evidence type="ECO:0000256" key="3">
    <source>
        <dbReference type="ARBA" id="ARBA00022692"/>
    </source>
</evidence>
<organism evidence="11 12">
    <name type="scientific">Crotalaria pallida</name>
    <name type="common">Smooth rattlebox</name>
    <name type="synonym">Crotalaria striata</name>
    <dbReference type="NCBI Taxonomy" id="3830"/>
    <lineage>
        <taxon>Eukaryota</taxon>
        <taxon>Viridiplantae</taxon>
        <taxon>Streptophyta</taxon>
        <taxon>Embryophyta</taxon>
        <taxon>Tracheophyta</taxon>
        <taxon>Spermatophyta</taxon>
        <taxon>Magnoliopsida</taxon>
        <taxon>eudicotyledons</taxon>
        <taxon>Gunneridae</taxon>
        <taxon>Pentapetalae</taxon>
        <taxon>rosids</taxon>
        <taxon>fabids</taxon>
        <taxon>Fabales</taxon>
        <taxon>Fabaceae</taxon>
        <taxon>Papilionoideae</taxon>
        <taxon>50 kb inversion clade</taxon>
        <taxon>genistoids sensu lato</taxon>
        <taxon>core genistoids</taxon>
        <taxon>Crotalarieae</taxon>
        <taxon>Crotalaria</taxon>
    </lineage>
</organism>
<feature type="transmembrane region" description="Helical" evidence="10">
    <location>
        <begin position="30"/>
        <end position="50"/>
    </location>
</feature>
<evidence type="ECO:0000256" key="1">
    <source>
        <dbReference type="ARBA" id="ARBA00004477"/>
    </source>
</evidence>
<dbReference type="GO" id="GO:0009734">
    <property type="term" value="P:auxin-activated signaling pathway"/>
    <property type="evidence" value="ECO:0007669"/>
    <property type="project" value="UniProtKB-KW"/>
</dbReference>
<feature type="transmembrane region" description="Helical" evidence="10">
    <location>
        <begin position="281"/>
        <end position="302"/>
    </location>
</feature>
<feature type="transmembrane region" description="Helical" evidence="10">
    <location>
        <begin position="178"/>
        <end position="198"/>
    </location>
</feature>
<dbReference type="GO" id="GO:0005789">
    <property type="term" value="C:endoplasmic reticulum membrane"/>
    <property type="evidence" value="ECO:0007669"/>
    <property type="project" value="UniProtKB-SubCell"/>
</dbReference>
<feature type="transmembrane region" description="Helical" evidence="10">
    <location>
        <begin position="251"/>
        <end position="269"/>
    </location>
</feature>
<accession>A0AAN9FB18</accession>
<feature type="transmembrane region" description="Helical" evidence="10">
    <location>
        <begin position="138"/>
        <end position="158"/>
    </location>
</feature>
<dbReference type="PANTHER" id="PTHR31651:SF3">
    <property type="entry name" value="PROTEIN PIN-LIKES 7"/>
    <property type="match status" value="1"/>
</dbReference>
<evidence type="ECO:0000256" key="9">
    <source>
        <dbReference type="ARBA" id="ARBA00025752"/>
    </source>
</evidence>
<reference evidence="11 12" key="1">
    <citation type="submission" date="2024-01" db="EMBL/GenBank/DDBJ databases">
        <title>The genomes of 5 underutilized Papilionoideae crops provide insights into root nodulation and disease resistanc.</title>
        <authorList>
            <person name="Yuan L."/>
        </authorList>
    </citation>
    <scope>NUCLEOTIDE SEQUENCE [LARGE SCALE GENOMIC DNA]</scope>
    <source>
        <strain evidence="11">ZHUSHIDOU_FW_LH</strain>
        <tissue evidence="11">Leaf</tissue>
    </source>
</reference>
<keyword evidence="6 10" id="KW-0472">Membrane</keyword>
<comment type="similarity">
    <text evidence="9">Belongs to the auxin efflux carrier (TC 2.A.69.2) family.</text>
</comment>
<evidence type="ECO:0000256" key="10">
    <source>
        <dbReference type="SAM" id="Phobius"/>
    </source>
</evidence>
<comment type="function">
    <text evidence="8">Involved in cellular auxin homeostasis by regulating auxin metabolism. Regulates intracellular auxin accumulation at the endoplasmic reticulum and thus auxin availability for nuclear auxin signaling.</text>
</comment>
<dbReference type="GO" id="GO:0080162">
    <property type="term" value="P:endoplasmic reticulum to cytosol auxin transport"/>
    <property type="evidence" value="ECO:0007669"/>
    <property type="project" value="InterPro"/>
</dbReference>
<keyword evidence="12" id="KW-1185">Reference proteome</keyword>